<dbReference type="SMART" id="SM00331">
    <property type="entry name" value="PP2C_SIG"/>
    <property type="match status" value="1"/>
</dbReference>
<dbReference type="Gene3D" id="3.60.40.10">
    <property type="entry name" value="PPM-type phosphatase domain"/>
    <property type="match status" value="1"/>
</dbReference>
<dbReference type="RefSeq" id="WP_132575913.1">
    <property type="nucleotide sequence ID" value="NZ_CBCSGL010000045.1"/>
</dbReference>
<comment type="caution">
    <text evidence="2">The sequence shown here is derived from an EMBL/GenBank/DDBJ whole genome shotgun (WGS) entry which is preliminary data.</text>
</comment>
<keyword evidence="3" id="KW-1185">Reference proteome</keyword>
<dbReference type="PROSITE" id="PS51746">
    <property type="entry name" value="PPM_2"/>
    <property type="match status" value="1"/>
</dbReference>
<dbReference type="OrthoDB" id="9801841at2"/>
<dbReference type="Proteomes" id="UP000295110">
    <property type="component" value="Unassembled WGS sequence"/>
</dbReference>
<dbReference type="InterPro" id="IPR001932">
    <property type="entry name" value="PPM-type_phosphatase-like_dom"/>
</dbReference>
<proteinExistence type="predicted"/>
<name>A0A4R3UF71_ROSSA</name>
<evidence type="ECO:0000259" key="1">
    <source>
        <dbReference type="PROSITE" id="PS51746"/>
    </source>
</evidence>
<dbReference type="Pfam" id="PF13672">
    <property type="entry name" value="PP2C_2"/>
    <property type="match status" value="1"/>
</dbReference>
<evidence type="ECO:0000313" key="2">
    <source>
        <dbReference type="EMBL" id="TCU88377.1"/>
    </source>
</evidence>
<dbReference type="InterPro" id="IPR036457">
    <property type="entry name" value="PPM-type-like_dom_sf"/>
</dbReference>
<gene>
    <name evidence="2" type="ORF">EV671_10393</name>
</gene>
<dbReference type="AlphaFoldDB" id="A0A4R3UF71"/>
<sequence>MRADVDACCDVGCVRGNNEDMVLLGTRLLRDASLSLRLDTADHQGHLVLAVADGMGGAAAGERASEIALTQLRDLTQALPEGLDGDELAGVLPMWAHRTNAMLLAQAQTDPQLAGMGTTVVGLLLCQGRAWRFHAGDSRLYRRRAGVLECLTRDHSLRQAAGDANLPGNLLVNSLGGGGQSYLELAEIADGVQPFDRFLLCSDGLHEMVDDTHIAQALVGDRETAAQTLVQLARQAGGLDNISVLVADIPRPALPELQPSA</sequence>
<feature type="domain" description="PPM-type phosphatase" evidence="1">
    <location>
        <begin position="4"/>
        <end position="249"/>
    </location>
</feature>
<organism evidence="2 3">
    <name type="scientific">Roseateles saccharophilus</name>
    <name type="common">Pseudomonas saccharophila</name>
    <dbReference type="NCBI Taxonomy" id="304"/>
    <lineage>
        <taxon>Bacteria</taxon>
        <taxon>Pseudomonadati</taxon>
        <taxon>Pseudomonadota</taxon>
        <taxon>Betaproteobacteria</taxon>
        <taxon>Burkholderiales</taxon>
        <taxon>Sphaerotilaceae</taxon>
        <taxon>Roseateles</taxon>
    </lineage>
</organism>
<protein>
    <submittedName>
        <fullName evidence="2">Protein phosphatase</fullName>
    </submittedName>
</protein>
<dbReference type="SUPFAM" id="SSF81606">
    <property type="entry name" value="PP2C-like"/>
    <property type="match status" value="1"/>
</dbReference>
<dbReference type="EMBL" id="SMBU01000039">
    <property type="protein sequence ID" value="TCU88377.1"/>
    <property type="molecule type" value="Genomic_DNA"/>
</dbReference>
<evidence type="ECO:0000313" key="3">
    <source>
        <dbReference type="Proteomes" id="UP000295110"/>
    </source>
</evidence>
<accession>A0A4R3UF71</accession>
<dbReference type="SMART" id="SM00332">
    <property type="entry name" value="PP2Cc"/>
    <property type="match status" value="1"/>
</dbReference>
<reference evidence="2 3" key="1">
    <citation type="submission" date="2019-03" db="EMBL/GenBank/DDBJ databases">
        <title>Genomic Encyclopedia of Type Strains, Phase IV (KMG-IV): sequencing the most valuable type-strain genomes for metagenomic binning, comparative biology and taxonomic classification.</title>
        <authorList>
            <person name="Goeker M."/>
        </authorList>
    </citation>
    <scope>NUCLEOTIDE SEQUENCE [LARGE SCALE GENOMIC DNA]</scope>
    <source>
        <strain evidence="2 3">DSM 654</strain>
    </source>
</reference>
<dbReference type="CDD" id="cd00143">
    <property type="entry name" value="PP2Cc"/>
    <property type="match status" value="1"/>
</dbReference>